<evidence type="ECO:0000313" key="2">
    <source>
        <dbReference type="Proteomes" id="UP001204068"/>
    </source>
</evidence>
<proteinExistence type="predicted"/>
<dbReference type="Proteomes" id="UP001204068">
    <property type="component" value="Unassembled WGS sequence"/>
</dbReference>
<dbReference type="AlphaFoldDB" id="A0AAW5LR77"/>
<dbReference type="EMBL" id="JANILD010000009">
    <property type="protein sequence ID" value="MCQ9304934.1"/>
    <property type="molecule type" value="Genomic_DNA"/>
</dbReference>
<reference evidence="1" key="1">
    <citation type="submission" date="2022-07" db="EMBL/GenBank/DDBJ databases">
        <title>Bacterial species isolated from the porcine tonsil microbiota.</title>
        <authorList>
            <person name="Oliveira I.M.F."/>
        </authorList>
    </citation>
    <scope>NUCLEOTIDE SEQUENCE</scope>
    <source>
        <strain evidence="1">8QC2O2</strain>
    </source>
</reference>
<protein>
    <submittedName>
        <fullName evidence="1">Uncharacterized protein</fullName>
    </submittedName>
</protein>
<dbReference type="RefSeq" id="WP_257099592.1">
    <property type="nucleotide sequence ID" value="NZ_JANILD010000009.1"/>
</dbReference>
<evidence type="ECO:0000313" key="1">
    <source>
        <dbReference type="EMBL" id="MCQ9304934.1"/>
    </source>
</evidence>
<sequence>MSESKSKEPQKNDKIKIRTRIKNRAIEDFKSVGTIEDGSILRALITFYNKIFKKKK</sequence>
<organism evidence="1 2">
    <name type="scientific">Mammaliicoccus sciuri</name>
    <name type="common">Staphylococcus sciuri</name>
    <dbReference type="NCBI Taxonomy" id="1296"/>
    <lineage>
        <taxon>Bacteria</taxon>
        <taxon>Bacillati</taxon>
        <taxon>Bacillota</taxon>
        <taxon>Bacilli</taxon>
        <taxon>Bacillales</taxon>
        <taxon>Staphylococcaceae</taxon>
        <taxon>Mammaliicoccus</taxon>
    </lineage>
</organism>
<gene>
    <name evidence="1" type="ORF">NQ032_15090</name>
</gene>
<accession>A0AAW5LR77</accession>
<name>A0AAW5LR77_MAMSC</name>
<comment type="caution">
    <text evidence="1">The sequence shown here is derived from an EMBL/GenBank/DDBJ whole genome shotgun (WGS) entry which is preliminary data.</text>
</comment>